<organism evidence="1">
    <name type="scientific">Arundo donax</name>
    <name type="common">Giant reed</name>
    <name type="synonym">Donax arundinaceus</name>
    <dbReference type="NCBI Taxonomy" id="35708"/>
    <lineage>
        <taxon>Eukaryota</taxon>
        <taxon>Viridiplantae</taxon>
        <taxon>Streptophyta</taxon>
        <taxon>Embryophyta</taxon>
        <taxon>Tracheophyta</taxon>
        <taxon>Spermatophyta</taxon>
        <taxon>Magnoliopsida</taxon>
        <taxon>Liliopsida</taxon>
        <taxon>Poales</taxon>
        <taxon>Poaceae</taxon>
        <taxon>PACMAD clade</taxon>
        <taxon>Arundinoideae</taxon>
        <taxon>Arundineae</taxon>
        <taxon>Arundo</taxon>
    </lineage>
</organism>
<proteinExistence type="predicted"/>
<name>A0A0A9B486_ARUDO</name>
<protein>
    <submittedName>
        <fullName evidence="1">Uncharacterized protein</fullName>
    </submittedName>
</protein>
<accession>A0A0A9B486</accession>
<reference evidence="1" key="2">
    <citation type="journal article" date="2015" name="Data Brief">
        <title>Shoot transcriptome of the giant reed, Arundo donax.</title>
        <authorList>
            <person name="Barrero R.A."/>
            <person name="Guerrero F.D."/>
            <person name="Moolhuijzen P."/>
            <person name="Goolsby J.A."/>
            <person name="Tidwell J."/>
            <person name="Bellgard S.E."/>
            <person name="Bellgard M.I."/>
        </authorList>
    </citation>
    <scope>NUCLEOTIDE SEQUENCE</scope>
    <source>
        <tissue evidence="1">Shoot tissue taken approximately 20 cm above the soil surface</tissue>
    </source>
</reference>
<sequence length="29" mass="3236">MAPEFEVEDGGEARHSRACLPLWPSCPYS</sequence>
<reference evidence="1" key="1">
    <citation type="submission" date="2014-09" db="EMBL/GenBank/DDBJ databases">
        <authorList>
            <person name="Magalhaes I.L.F."/>
            <person name="Oliveira U."/>
            <person name="Santos F.R."/>
            <person name="Vidigal T.H.D.A."/>
            <person name="Brescovit A.D."/>
            <person name="Santos A.J."/>
        </authorList>
    </citation>
    <scope>NUCLEOTIDE SEQUENCE</scope>
    <source>
        <tissue evidence="1">Shoot tissue taken approximately 20 cm above the soil surface</tissue>
    </source>
</reference>
<dbReference type="EMBL" id="GBRH01239739">
    <property type="protein sequence ID" value="JAD58156.1"/>
    <property type="molecule type" value="Transcribed_RNA"/>
</dbReference>
<dbReference type="AlphaFoldDB" id="A0A0A9B486"/>
<evidence type="ECO:0000313" key="1">
    <source>
        <dbReference type="EMBL" id="JAD58156.1"/>
    </source>
</evidence>